<evidence type="ECO:0000256" key="1">
    <source>
        <dbReference type="ARBA" id="ARBA00024205"/>
    </source>
</evidence>
<organism evidence="4 5">
    <name type="scientific">Steinernema glaseri</name>
    <dbReference type="NCBI Taxonomy" id="37863"/>
    <lineage>
        <taxon>Eukaryota</taxon>
        <taxon>Metazoa</taxon>
        <taxon>Ecdysozoa</taxon>
        <taxon>Nematoda</taxon>
        <taxon>Chromadorea</taxon>
        <taxon>Rhabditida</taxon>
        <taxon>Tylenchina</taxon>
        <taxon>Panagrolaimomorpha</taxon>
        <taxon>Strongyloidoidea</taxon>
        <taxon>Steinernematidae</taxon>
        <taxon>Steinernema</taxon>
    </lineage>
</organism>
<evidence type="ECO:0000259" key="3">
    <source>
        <dbReference type="Pfam" id="PF25809"/>
    </source>
</evidence>
<accession>A0A1I7Z5T0</accession>
<dbReference type="Pfam" id="PF25809">
    <property type="entry name" value="STEEP1"/>
    <property type="match status" value="1"/>
</dbReference>
<feature type="domain" description="STEEP1" evidence="3">
    <location>
        <begin position="35"/>
        <end position="135"/>
    </location>
</feature>
<evidence type="ECO:0000256" key="2">
    <source>
        <dbReference type="ARBA" id="ARBA00024237"/>
    </source>
</evidence>
<proteinExistence type="inferred from homology"/>
<reference evidence="5" key="1">
    <citation type="submission" date="2016-11" db="UniProtKB">
        <authorList>
            <consortium name="WormBaseParasite"/>
        </authorList>
    </citation>
    <scope>IDENTIFICATION</scope>
</reference>
<dbReference type="PANTHER" id="PTHR46355">
    <property type="entry name" value="UPF0428 PROTEIN CXORF56"/>
    <property type="match status" value="1"/>
</dbReference>
<dbReference type="GO" id="GO:0006888">
    <property type="term" value="P:endoplasmic reticulum to Golgi vesicle-mediated transport"/>
    <property type="evidence" value="ECO:0007669"/>
    <property type="project" value="TreeGrafter"/>
</dbReference>
<dbReference type="Proteomes" id="UP000095287">
    <property type="component" value="Unplaced"/>
</dbReference>
<dbReference type="PANTHER" id="PTHR46355:SF1">
    <property type="entry name" value="STING ER EXIT PROTEIN"/>
    <property type="match status" value="1"/>
</dbReference>
<name>A0A1I7Z5T0_9BILA</name>
<dbReference type="GO" id="GO:0090158">
    <property type="term" value="P:endoplasmic reticulum membrane organization"/>
    <property type="evidence" value="ECO:0007669"/>
    <property type="project" value="TreeGrafter"/>
</dbReference>
<dbReference type="InterPro" id="IPR029704">
    <property type="entry name" value="STEEP-like"/>
</dbReference>
<evidence type="ECO:0000313" key="5">
    <source>
        <dbReference type="WBParaSite" id="L893_g22875.t1"/>
    </source>
</evidence>
<dbReference type="GO" id="GO:0005737">
    <property type="term" value="C:cytoplasm"/>
    <property type="evidence" value="ECO:0007669"/>
    <property type="project" value="GOC"/>
</dbReference>
<dbReference type="InterPro" id="IPR057965">
    <property type="entry name" value="STEEP1_dom"/>
</dbReference>
<keyword evidence="4" id="KW-1185">Reference proteome</keyword>
<dbReference type="AlphaFoldDB" id="A0A1I7Z5T0"/>
<protein>
    <recommendedName>
        <fullName evidence="2">STING ER exit protein</fullName>
    </recommendedName>
</protein>
<evidence type="ECO:0000313" key="4">
    <source>
        <dbReference type="Proteomes" id="UP000095287"/>
    </source>
</evidence>
<comment type="similarity">
    <text evidence="1">Belongs to the STEEP1 family.</text>
</comment>
<sequence length="228" mass="25853">MAQVVGDQMGVDHVEDDMRNGDQKIVEVQDKEEYFEKQLHTYYCHCSQIAMISDTLMHRMPLRKRDGARVIDPALTTAEIYVENGDTVYVRRPEGLEQQYRKNCKKCAVPLFYQHPFNLNVTFIFENALLSAKQMGGVSESNEEPLKKVTLTKQIRNQGKVGSVTVSTVEEDEDEIEARESAESYSVNAKVIEAQMKRKGMHQKSKLEAAIEAEKKKTGGKRGTLFGC</sequence>
<dbReference type="WBParaSite" id="L893_g22875.t1">
    <property type="protein sequence ID" value="L893_g22875.t1"/>
    <property type="gene ID" value="L893_g22875"/>
</dbReference>